<sequence length="396" mass="43959">MTMPATAPAPAAAVASASGAARPSGRDRYLDLLRALALVRVVAYHEFGWAWLTVAFPSMGVMFALAGSLMARSLERPALKVIRSRLRRLLPPLWVFGALVVAGMVAQGWGPGGSPDVGRWWAKAAFWVVPLSDPPYSPELPGIKGVLESSWADQVAVPLWYLRAYLWFVLLSPLLLKAFRRLPWPTLLAPLGLVLLLGTGVVDVPGRAGDALLDFAIFGSCWLLGFAHHDGLLTRIPRYVVPSIAPFILLAGLWWALGHQDSESGYNLDEIPIAQAIWSFGFVLLLLHLSPSWTSWPPRLQRWNGVISLLNARAMTVYLWHNVALMAAIPLLDPLWQVPVLEQHFAWLLDSDWLPFLLVWPLLAICIVLVGWVEDVAAKRRPRLFPWPRRTASRAR</sequence>
<reference evidence="4" key="1">
    <citation type="submission" date="2018-07" db="EMBL/GenBank/DDBJ databases">
        <title>Streptacidiphilus bronchialis DSM 106435 chromosome.</title>
        <authorList>
            <person name="Batra D."/>
            <person name="Gulvik C.A."/>
        </authorList>
    </citation>
    <scope>NUCLEOTIDE SEQUENCE [LARGE SCALE GENOMIC DNA]</scope>
    <source>
        <strain evidence="4">DSM 106435</strain>
    </source>
</reference>
<feature type="domain" description="Acyltransferase 3" evidence="2">
    <location>
        <begin position="28"/>
        <end position="372"/>
    </location>
</feature>
<feature type="transmembrane region" description="Helical" evidence="1">
    <location>
        <begin position="353"/>
        <end position="373"/>
    </location>
</feature>
<keyword evidence="4" id="KW-1185">Reference proteome</keyword>
<keyword evidence="3" id="KW-0012">Acyltransferase</keyword>
<accession>A0A345ST58</accession>
<evidence type="ECO:0000313" key="4">
    <source>
        <dbReference type="Proteomes" id="UP000249340"/>
    </source>
</evidence>
<dbReference type="EMBL" id="CP031264">
    <property type="protein sequence ID" value="AXI76913.1"/>
    <property type="molecule type" value="Genomic_DNA"/>
</dbReference>
<keyword evidence="3" id="KW-0808">Transferase</keyword>
<feature type="transmembrane region" description="Helical" evidence="1">
    <location>
        <begin position="317"/>
        <end position="333"/>
    </location>
</feature>
<dbReference type="AlphaFoldDB" id="A0A345ST58"/>
<evidence type="ECO:0000313" key="3">
    <source>
        <dbReference type="EMBL" id="AXI76913.1"/>
    </source>
</evidence>
<keyword evidence="1" id="KW-1133">Transmembrane helix</keyword>
<evidence type="ECO:0000256" key="1">
    <source>
        <dbReference type="SAM" id="Phobius"/>
    </source>
</evidence>
<dbReference type="OrthoDB" id="5171428at2"/>
<gene>
    <name evidence="3" type="ORF">C7M71_005060</name>
</gene>
<feature type="transmembrane region" description="Helical" evidence="1">
    <location>
        <begin position="47"/>
        <end position="71"/>
    </location>
</feature>
<feature type="transmembrane region" description="Helical" evidence="1">
    <location>
        <begin position="239"/>
        <end position="257"/>
    </location>
</feature>
<dbReference type="GO" id="GO:0016747">
    <property type="term" value="F:acyltransferase activity, transferring groups other than amino-acyl groups"/>
    <property type="evidence" value="ECO:0007669"/>
    <property type="project" value="InterPro"/>
</dbReference>
<feature type="transmembrane region" description="Helical" evidence="1">
    <location>
        <begin position="208"/>
        <end position="227"/>
    </location>
</feature>
<dbReference type="Pfam" id="PF01757">
    <property type="entry name" value="Acyl_transf_3"/>
    <property type="match status" value="1"/>
</dbReference>
<dbReference type="KEGG" id="stri:C7M71_005060"/>
<protein>
    <submittedName>
        <fullName evidence="3">Acyltransferase</fullName>
    </submittedName>
</protein>
<keyword evidence="1" id="KW-0472">Membrane</keyword>
<dbReference type="InterPro" id="IPR002656">
    <property type="entry name" value="Acyl_transf_3_dom"/>
</dbReference>
<dbReference type="RefSeq" id="WP_111494918.1">
    <property type="nucleotide sequence ID" value="NZ_CP031264.1"/>
</dbReference>
<proteinExistence type="predicted"/>
<dbReference type="Proteomes" id="UP000249340">
    <property type="component" value="Chromosome"/>
</dbReference>
<feature type="transmembrane region" description="Helical" evidence="1">
    <location>
        <begin position="183"/>
        <end position="202"/>
    </location>
</feature>
<keyword evidence="1" id="KW-0812">Transmembrane</keyword>
<feature type="transmembrane region" description="Helical" evidence="1">
    <location>
        <begin position="159"/>
        <end position="176"/>
    </location>
</feature>
<name>A0A345ST58_9ACTN</name>
<feature type="transmembrane region" description="Helical" evidence="1">
    <location>
        <begin position="277"/>
        <end position="296"/>
    </location>
</feature>
<evidence type="ECO:0000259" key="2">
    <source>
        <dbReference type="Pfam" id="PF01757"/>
    </source>
</evidence>
<organism evidence="3 4">
    <name type="scientific">Peterkaempfera bronchialis</name>
    <dbReference type="NCBI Taxonomy" id="2126346"/>
    <lineage>
        <taxon>Bacteria</taxon>
        <taxon>Bacillati</taxon>
        <taxon>Actinomycetota</taxon>
        <taxon>Actinomycetes</taxon>
        <taxon>Kitasatosporales</taxon>
        <taxon>Streptomycetaceae</taxon>
        <taxon>Peterkaempfera</taxon>
    </lineage>
</organism>
<feature type="transmembrane region" description="Helical" evidence="1">
    <location>
        <begin position="92"/>
        <end position="110"/>
    </location>
</feature>